<dbReference type="AlphaFoldDB" id="A0A2I2G7D0"/>
<feature type="signal peptide" evidence="1">
    <location>
        <begin position="1"/>
        <end position="16"/>
    </location>
</feature>
<name>A0A2I2G7D0_9EURO</name>
<accession>A0A2I2G7D0</accession>
<dbReference type="RefSeq" id="XP_024704063.1">
    <property type="nucleotide sequence ID" value="XM_024853222.1"/>
</dbReference>
<organism evidence="2 3">
    <name type="scientific">Aspergillus steynii IBT 23096</name>
    <dbReference type="NCBI Taxonomy" id="1392250"/>
    <lineage>
        <taxon>Eukaryota</taxon>
        <taxon>Fungi</taxon>
        <taxon>Dikarya</taxon>
        <taxon>Ascomycota</taxon>
        <taxon>Pezizomycotina</taxon>
        <taxon>Eurotiomycetes</taxon>
        <taxon>Eurotiomycetidae</taxon>
        <taxon>Eurotiales</taxon>
        <taxon>Aspergillaceae</taxon>
        <taxon>Aspergillus</taxon>
        <taxon>Aspergillus subgen. Circumdati</taxon>
    </lineage>
</organism>
<gene>
    <name evidence="2" type="ORF">P170DRAFT_475103</name>
</gene>
<keyword evidence="3" id="KW-1185">Reference proteome</keyword>
<evidence type="ECO:0000313" key="3">
    <source>
        <dbReference type="Proteomes" id="UP000234275"/>
    </source>
</evidence>
<evidence type="ECO:0000313" key="2">
    <source>
        <dbReference type="EMBL" id="PLB48761.1"/>
    </source>
</evidence>
<sequence>MPLDIFVPTLLGVVIASMVDTACFEKNSPSGFAILNWEGVRANDPDILLDGILVGVDVVQTEEGLSLLFSERIDLLADAFLQFFVAQLVAVMRGLDNGLFAENSRAL</sequence>
<feature type="chain" id="PRO_5014154590" evidence="1">
    <location>
        <begin position="17"/>
        <end position="107"/>
    </location>
</feature>
<dbReference type="GeneID" id="36560920"/>
<dbReference type="Proteomes" id="UP000234275">
    <property type="component" value="Unassembled WGS sequence"/>
</dbReference>
<comment type="caution">
    <text evidence="2">The sequence shown here is derived from an EMBL/GenBank/DDBJ whole genome shotgun (WGS) entry which is preliminary data.</text>
</comment>
<evidence type="ECO:0000256" key="1">
    <source>
        <dbReference type="SAM" id="SignalP"/>
    </source>
</evidence>
<proteinExistence type="predicted"/>
<dbReference type="EMBL" id="MSFO01000004">
    <property type="protein sequence ID" value="PLB48761.1"/>
    <property type="molecule type" value="Genomic_DNA"/>
</dbReference>
<keyword evidence="1" id="KW-0732">Signal</keyword>
<protein>
    <submittedName>
        <fullName evidence="2">Uncharacterized protein</fullName>
    </submittedName>
</protein>
<dbReference type="VEuPathDB" id="FungiDB:P170DRAFT_475103"/>
<reference evidence="2 3" key="1">
    <citation type="submission" date="2016-12" db="EMBL/GenBank/DDBJ databases">
        <title>The genomes of Aspergillus section Nigri reveals drivers in fungal speciation.</title>
        <authorList>
            <consortium name="DOE Joint Genome Institute"/>
            <person name="Vesth T.C."/>
            <person name="Nybo J."/>
            <person name="Theobald S."/>
            <person name="Brandl J."/>
            <person name="Frisvad J.C."/>
            <person name="Nielsen K.F."/>
            <person name="Lyhne E.K."/>
            <person name="Kogle M.E."/>
            <person name="Kuo A."/>
            <person name="Riley R."/>
            <person name="Clum A."/>
            <person name="Nolan M."/>
            <person name="Lipzen A."/>
            <person name="Salamov A."/>
            <person name="Henrissat B."/>
            <person name="Wiebenga A."/>
            <person name="De Vries R.P."/>
            <person name="Grigoriev I.V."/>
            <person name="Mortensen U.H."/>
            <person name="Andersen M.R."/>
            <person name="Baker S.E."/>
        </authorList>
    </citation>
    <scope>NUCLEOTIDE SEQUENCE [LARGE SCALE GENOMIC DNA]</scope>
    <source>
        <strain evidence="2 3">IBT 23096</strain>
    </source>
</reference>